<sequence length="312" mass="34068">MPYGASDPRSALATATPAAAPAATDYSGLSTVELSELAPAIEPPGRRDWWARGQNFVLGWSIVDGDTDLGERDEPEEHVVIAADPRVSLVVEARGERVEVPGERMVVLPPGRSRVRAAGSGRVIRLVRSTATDLVDLAANAADYALPHHNVPEFAAWPEPVGGYRVRVYDLTVPTLPGSPFRLYRCTTFMVNWIRPQPGPRDATRLSPHHHDDFEQCSLVLDGEYVHHVRWPWTTDSTVWRDDQHHRTTAPSVAIIPPPSQHTSEAVGMGTNHLVDIFSPPRVDFSSMEGWVLNAADYPMPSPAASSTGAEA</sequence>
<comment type="caution">
    <text evidence="1">The sequence shown here is derived from an EMBL/GenBank/DDBJ whole genome shotgun (WGS) entry which is preliminary data.</text>
</comment>
<proteinExistence type="predicted"/>
<dbReference type="EMBL" id="BAAAQT010000008">
    <property type="protein sequence ID" value="GAA2176038.1"/>
    <property type="molecule type" value="Genomic_DNA"/>
</dbReference>
<keyword evidence="2" id="KW-1185">Reference proteome</keyword>
<name>A0ABN3AY09_9MICO</name>
<evidence type="ECO:0000313" key="2">
    <source>
        <dbReference type="Proteomes" id="UP001501599"/>
    </source>
</evidence>
<organism evidence="1 2">
    <name type="scientific">Agrococcus versicolor</name>
    <dbReference type="NCBI Taxonomy" id="501482"/>
    <lineage>
        <taxon>Bacteria</taxon>
        <taxon>Bacillati</taxon>
        <taxon>Actinomycetota</taxon>
        <taxon>Actinomycetes</taxon>
        <taxon>Micrococcales</taxon>
        <taxon>Microbacteriaceae</taxon>
        <taxon>Agrococcus</taxon>
    </lineage>
</organism>
<evidence type="ECO:0000313" key="1">
    <source>
        <dbReference type="EMBL" id="GAA2176038.1"/>
    </source>
</evidence>
<dbReference type="RefSeq" id="WP_344344733.1">
    <property type="nucleotide sequence ID" value="NZ_BAAAQT010000008.1"/>
</dbReference>
<evidence type="ECO:0008006" key="3">
    <source>
        <dbReference type="Google" id="ProtNLM"/>
    </source>
</evidence>
<dbReference type="InterPro" id="IPR011051">
    <property type="entry name" value="RmlC_Cupin_sf"/>
</dbReference>
<dbReference type="SUPFAM" id="SSF51182">
    <property type="entry name" value="RmlC-like cupins"/>
    <property type="match status" value="1"/>
</dbReference>
<protein>
    <recommendedName>
        <fullName evidence="3">Cupin</fullName>
    </recommendedName>
</protein>
<accession>A0ABN3AY09</accession>
<reference evidence="1 2" key="1">
    <citation type="journal article" date="2019" name="Int. J. Syst. Evol. Microbiol.">
        <title>The Global Catalogue of Microorganisms (GCM) 10K type strain sequencing project: providing services to taxonomists for standard genome sequencing and annotation.</title>
        <authorList>
            <consortium name="The Broad Institute Genomics Platform"/>
            <consortium name="The Broad Institute Genome Sequencing Center for Infectious Disease"/>
            <person name="Wu L."/>
            <person name="Ma J."/>
        </authorList>
    </citation>
    <scope>NUCLEOTIDE SEQUENCE [LARGE SCALE GENOMIC DNA]</scope>
    <source>
        <strain evidence="1 2">JCM 16026</strain>
    </source>
</reference>
<dbReference type="Proteomes" id="UP001501599">
    <property type="component" value="Unassembled WGS sequence"/>
</dbReference>
<gene>
    <name evidence="1" type="ORF">GCM10009846_28270</name>
</gene>
<dbReference type="Gene3D" id="2.60.120.10">
    <property type="entry name" value="Jelly Rolls"/>
    <property type="match status" value="1"/>
</dbReference>
<dbReference type="InterPro" id="IPR014710">
    <property type="entry name" value="RmlC-like_jellyroll"/>
</dbReference>